<dbReference type="PANTHER" id="PTHR13355">
    <property type="entry name" value="GLUCOSAMINE 6-PHOSPHATE N-ACETYLTRANSFERASE"/>
    <property type="match status" value="1"/>
</dbReference>
<proteinExistence type="predicted"/>
<feature type="domain" description="N-acetyltransferase" evidence="1">
    <location>
        <begin position="3"/>
        <end position="141"/>
    </location>
</feature>
<dbReference type="InterPro" id="IPR000182">
    <property type="entry name" value="GNAT_dom"/>
</dbReference>
<dbReference type="InterPro" id="IPR039143">
    <property type="entry name" value="GNPNAT1-like"/>
</dbReference>
<keyword evidence="3" id="KW-1185">Reference proteome</keyword>
<dbReference type="EMBL" id="MLQR01000050">
    <property type="protein sequence ID" value="OIJ10373.1"/>
    <property type="molecule type" value="Genomic_DNA"/>
</dbReference>
<organism evidence="2 3">
    <name type="scientific">Anaerobacillus alkalilacustris</name>
    <dbReference type="NCBI Taxonomy" id="393763"/>
    <lineage>
        <taxon>Bacteria</taxon>
        <taxon>Bacillati</taxon>
        <taxon>Bacillota</taxon>
        <taxon>Bacilli</taxon>
        <taxon>Bacillales</taxon>
        <taxon>Bacillaceae</taxon>
        <taxon>Anaerobacillus</taxon>
    </lineage>
</organism>
<reference evidence="2 3" key="1">
    <citation type="submission" date="2016-10" db="EMBL/GenBank/DDBJ databases">
        <title>Draft genome sequences of four alkaliphilic bacteria belonging to the Anaerobacillus genus.</title>
        <authorList>
            <person name="Bassil N.M."/>
            <person name="Lloyd J.R."/>
        </authorList>
    </citation>
    <scope>NUCLEOTIDE SEQUENCE [LARGE SCALE GENOMIC DNA]</scope>
    <source>
        <strain evidence="2 3">DSM 18345</strain>
    </source>
</reference>
<protein>
    <submittedName>
        <fullName evidence="2">GNAT family N-acetyltransferase</fullName>
    </submittedName>
</protein>
<dbReference type="PROSITE" id="PS51186">
    <property type="entry name" value="GNAT"/>
    <property type="match status" value="1"/>
</dbReference>
<dbReference type="InterPro" id="IPR016181">
    <property type="entry name" value="Acyl_CoA_acyltransferase"/>
</dbReference>
<sequence length="142" mass="16147">MNVTIVKNEEQLKDAYEVRMKVFVDEQKVPAEEEIDQFEDTATHFVVYDLEKPIGAGRLRQLDGFGKIERICIEADYRDKGVGKLLMEAIEIEGKELGFTAFKLNAQIQATGFYKKLGYEVTSGEFLDAGIPHVTMKKSEKH</sequence>
<name>A0A1S2LE78_9BACI</name>
<accession>A0A1S2LE78</accession>
<dbReference type="RefSeq" id="WP_071310946.1">
    <property type="nucleotide sequence ID" value="NZ_MLQR01000050.1"/>
</dbReference>
<evidence type="ECO:0000259" key="1">
    <source>
        <dbReference type="PROSITE" id="PS51186"/>
    </source>
</evidence>
<dbReference type="SUPFAM" id="SSF55729">
    <property type="entry name" value="Acyl-CoA N-acyltransferases (Nat)"/>
    <property type="match status" value="1"/>
</dbReference>
<evidence type="ECO:0000313" key="2">
    <source>
        <dbReference type="EMBL" id="OIJ10373.1"/>
    </source>
</evidence>
<gene>
    <name evidence="2" type="ORF">BKP37_17655</name>
</gene>
<keyword evidence="2" id="KW-0808">Transferase</keyword>
<dbReference type="Gene3D" id="3.40.630.30">
    <property type="match status" value="1"/>
</dbReference>
<comment type="caution">
    <text evidence="2">The sequence shown here is derived from an EMBL/GenBank/DDBJ whole genome shotgun (WGS) entry which is preliminary data.</text>
</comment>
<dbReference type="PANTHER" id="PTHR13355:SF11">
    <property type="entry name" value="GLUCOSAMINE 6-PHOSPHATE N-ACETYLTRANSFERASE"/>
    <property type="match status" value="1"/>
</dbReference>
<dbReference type="GO" id="GO:0004343">
    <property type="term" value="F:glucosamine 6-phosphate N-acetyltransferase activity"/>
    <property type="evidence" value="ECO:0007669"/>
    <property type="project" value="TreeGrafter"/>
</dbReference>
<dbReference type="AlphaFoldDB" id="A0A1S2LE78"/>
<dbReference type="Proteomes" id="UP000179524">
    <property type="component" value="Unassembled WGS sequence"/>
</dbReference>
<dbReference type="CDD" id="cd04301">
    <property type="entry name" value="NAT_SF"/>
    <property type="match status" value="1"/>
</dbReference>
<dbReference type="Pfam" id="PF13673">
    <property type="entry name" value="Acetyltransf_10"/>
    <property type="match status" value="1"/>
</dbReference>
<dbReference type="OrthoDB" id="9796171at2"/>
<evidence type="ECO:0000313" key="3">
    <source>
        <dbReference type="Proteomes" id="UP000179524"/>
    </source>
</evidence>